<evidence type="ECO:0000259" key="7">
    <source>
        <dbReference type="Pfam" id="PF01137"/>
    </source>
</evidence>
<dbReference type="GO" id="GO:0005737">
    <property type="term" value="C:cytoplasm"/>
    <property type="evidence" value="ECO:0007669"/>
    <property type="project" value="UniProtKB-SubCell"/>
</dbReference>
<accession>A0A401FWB9</accession>
<feature type="domain" description="RNA 3'-terminal phosphate cyclase" evidence="7">
    <location>
        <begin position="8"/>
        <end position="324"/>
    </location>
</feature>
<dbReference type="InterPro" id="IPR013792">
    <property type="entry name" value="RNA3'P_cycl/enolpyr_Trfase_a/b"/>
</dbReference>
<keyword evidence="10" id="KW-1185">Reference proteome</keyword>
<dbReference type="GO" id="GO:0003963">
    <property type="term" value="F:RNA-3'-phosphate cyclase activity"/>
    <property type="evidence" value="ECO:0007669"/>
    <property type="project" value="UniProtKB-UniRule"/>
</dbReference>
<evidence type="ECO:0000256" key="4">
    <source>
        <dbReference type="ARBA" id="ARBA00024481"/>
    </source>
</evidence>
<feature type="binding site" evidence="5">
    <location>
        <position position="100"/>
    </location>
    <ligand>
        <name>ATP</name>
        <dbReference type="ChEBI" id="CHEBI:30616"/>
    </ligand>
</feature>
<dbReference type="AlphaFoldDB" id="A0A401FWB9"/>
<evidence type="ECO:0000259" key="8">
    <source>
        <dbReference type="Pfam" id="PF05189"/>
    </source>
</evidence>
<dbReference type="OrthoDB" id="9789235at2"/>
<feature type="active site" description="Tele-AMP-histidine intermediate" evidence="5">
    <location>
        <position position="307"/>
    </location>
</feature>
<feature type="binding site" evidence="5">
    <location>
        <begin position="282"/>
        <end position="286"/>
    </location>
    <ligand>
        <name>ATP</name>
        <dbReference type="ChEBI" id="CHEBI:30616"/>
    </ligand>
</feature>
<keyword evidence="5" id="KW-0963">Cytoplasm</keyword>
<organism evidence="9 10">
    <name type="scientific">Desulfonema ishimotonii</name>
    <dbReference type="NCBI Taxonomy" id="45657"/>
    <lineage>
        <taxon>Bacteria</taxon>
        <taxon>Pseudomonadati</taxon>
        <taxon>Thermodesulfobacteriota</taxon>
        <taxon>Desulfobacteria</taxon>
        <taxon>Desulfobacterales</taxon>
        <taxon>Desulfococcaceae</taxon>
        <taxon>Desulfonema</taxon>
    </lineage>
</organism>
<dbReference type="HAMAP" id="MF_00200">
    <property type="entry name" value="RTC"/>
    <property type="match status" value="1"/>
</dbReference>
<evidence type="ECO:0000313" key="9">
    <source>
        <dbReference type="EMBL" id="GBC61267.1"/>
    </source>
</evidence>
<dbReference type="NCBIfam" id="NF003246">
    <property type="entry name" value="PRK04204.1-2"/>
    <property type="match status" value="1"/>
</dbReference>
<protein>
    <recommendedName>
        <fullName evidence="5 6">RNA 3'-terminal phosphate cyclase</fullName>
        <shortName evidence="5">RNA cyclase</shortName>
        <shortName evidence="5">RNA-3'-phosphate cyclase</shortName>
        <ecNumber evidence="5 6">6.5.1.4</ecNumber>
    </recommendedName>
</protein>
<dbReference type="Pfam" id="PF01137">
    <property type="entry name" value="RTC"/>
    <property type="match status" value="1"/>
</dbReference>
<reference evidence="10" key="1">
    <citation type="submission" date="2017-11" db="EMBL/GenBank/DDBJ databases">
        <authorList>
            <person name="Watanabe M."/>
            <person name="Kojima H."/>
        </authorList>
    </citation>
    <scope>NUCLEOTIDE SEQUENCE [LARGE SCALE GENOMIC DNA]</scope>
    <source>
        <strain evidence="10">Tokyo 01</strain>
    </source>
</reference>
<dbReference type="GO" id="GO:0005524">
    <property type="term" value="F:ATP binding"/>
    <property type="evidence" value="ECO:0007669"/>
    <property type="project" value="UniProtKB-KW"/>
</dbReference>
<keyword evidence="2 5" id="KW-0436">Ligase</keyword>
<dbReference type="PANTHER" id="PTHR11096">
    <property type="entry name" value="RNA 3' TERMINAL PHOSPHATE CYCLASE"/>
    <property type="match status" value="1"/>
</dbReference>
<dbReference type="EMBL" id="BEXT01000001">
    <property type="protein sequence ID" value="GBC61267.1"/>
    <property type="molecule type" value="Genomic_DNA"/>
</dbReference>
<proteinExistence type="inferred from homology"/>
<comment type="subcellular location">
    <subcellularLocation>
        <location evidence="5">Cytoplasm</location>
    </subcellularLocation>
</comment>
<dbReference type="InterPro" id="IPR000228">
    <property type="entry name" value="RNA3'_term_phos_cyc"/>
</dbReference>
<reference evidence="10" key="2">
    <citation type="submission" date="2019-01" db="EMBL/GenBank/DDBJ databases">
        <title>Genome sequence of Desulfonema ishimotonii strain Tokyo 01.</title>
        <authorList>
            <person name="Fukui M."/>
        </authorList>
    </citation>
    <scope>NUCLEOTIDE SEQUENCE [LARGE SCALE GENOMIC DNA]</scope>
    <source>
        <strain evidence="10">Tokyo 01</strain>
    </source>
</reference>
<evidence type="ECO:0000256" key="1">
    <source>
        <dbReference type="ARBA" id="ARBA00009206"/>
    </source>
</evidence>
<name>A0A401FWB9_9BACT</name>
<feature type="domain" description="RNA 3'-terminal phosphate cyclase insert" evidence="8">
    <location>
        <begin position="181"/>
        <end position="273"/>
    </location>
</feature>
<keyword evidence="3 5" id="KW-0547">Nucleotide-binding</keyword>
<dbReference type="InterPro" id="IPR023797">
    <property type="entry name" value="RNA3'_phos_cyclase_dom"/>
</dbReference>
<evidence type="ECO:0000256" key="5">
    <source>
        <dbReference type="HAMAP-Rule" id="MF_00200"/>
    </source>
</evidence>
<dbReference type="PIRSF" id="PIRSF005378">
    <property type="entry name" value="RNA3'_term_phos_cycl_euk"/>
    <property type="match status" value="1"/>
</dbReference>
<evidence type="ECO:0000256" key="2">
    <source>
        <dbReference type="ARBA" id="ARBA00022598"/>
    </source>
</evidence>
<evidence type="ECO:0000256" key="3">
    <source>
        <dbReference type="ARBA" id="ARBA00022741"/>
    </source>
</evidence>
<dbReference type="RefSeq" id="WP_124328575.1">
    <property type="nucleotide sequence ID" value="NZ_BEXT01000001.1"/>
</dbReference>
<gene>
    <name evidence="5" type="primary">rtcA</name>
    <name evidence="9" type="ORF">DENIS_2227</name>
</gene>
<comment type="catalytic activity">
    <reaction evidence="4 5">
        <text>a 3'-end 3'-phospho-ribonucleotide-RNA + ATP = a 3'-end 2',3'-cyclophospho-ribonucleotide-RNA + AMP + diphosphate</text>
        <dbReference type="Rhea" id="RHEA:23976"/>
        <dbReference type="Rhea" id="RHEA-COMP:10463"/>
        <dbReference type="Rhea" id="RHEA-COMP:10464"/>
        <dbReference type="ChEBI" id="CHEBI:30616"/>
        <dbReference type="ChEBI" id="CHEBI:33019"/>
        <dbReference type="ChEBI" id="CHEBI:83062"/>
        <dbReference type="ChEBI" id="CHEBI:83064"/>
        <dbReference type="ChEBI" id="CHEBI:456215"/>
        <dbReference type="EC" id="6.5.1.4"/>
    </reaction>
</comment>
<dbReference type="InterPro" id="IPR013791">
    <property type="entry name" value="RNA3'-term_phos_cycl_insert"/>
</dbReference>
<dbReference type="InterPro" id="IPR036553">
    <property type="entry name" value="RPTC_insert"/>
</dbReference>
<dbReference type="Pfam" id="PF05189">
    <property type="entry name" value="RTC_insert"/>
    <property type="match status" value="1"/>
</dbReference>
<dbReference type="PANTHER" id="PTHR11096:SF0">
    <property type="entry name" value="RNA 3'-TERMINAL PHOSPHATE CYCLASE"/>
    <property type="match status" value="1"/>
</dbReference>
<dbReference type="InterPro" id="IPR037136">
    <property type="entry name" value="RNA3'_phos_cyclase_dom_sf"/>
</dbReference>
<dbReference type="SUPFAM" id="SSF55205">
    <property type="entry name" value="EPT/RTPC-like"/>
    <property type="match status" value="2"/>
</dbReference>
<dbReference type="Gene3D" id="3.65.10.20">
    <property type="entry name" value="RNA 3'-terminal phosphate cyclase domain"/>
    <property type="match status" value="1"/>
</dbReference>
<dbReference type="EC" id="6.5.1.4" evidence="5 6"/>
<comment type="similarity">
    <text evidence="1 5">Belongs to the RNA 3'-terminal cyclase family. Type 1 subfamily.</text>
</comment>
<comment type="caution">
    <text evidence="9">The sequence shown here is derived from an EMBL/GenBank/DDBJ whole genome shotgun (WGS) entry which is preliminary data.</text>
</comment>
<evidence type="ECO:0000256" key="6">
    <source>
        <dbReference type="NCBIfam" id="TIGR03399"/>
    </source>
</evidence>
<keyword evidence="5" id="KW-0067">ATP-binding</keyword>
<sequence length="339" mass="36768">MITIDGSYGEGGGQILRTALALSLVTGKPFEITKIRAGRRKPGLMQQHLTALNAARRIGDAEVDGNTIGSAAFRFIPKSVRPGSYHFSVGTAGSCTLVLQAILPALLTADGPSRIDLEGGTHNPFAPPFDFLEKAFLPLICRMGPTVSAQLGQPGFYPAGGGRFSIMIRPVKRLKRLDLLTRGAIRKRTARAIVAKLPGHIAARELKVVRESLSWPETCLQTEAVPLSRSPGNVLIIEVESEHITEVFTGFGQRGVPAERVAAGTVREVRDYLAADVPAGRHLADQLLLPLSLAGGGRFRTLKPTRHTETNAQIIQQFLDVETKMSRMKRDVWEISVAR</sequence>
<evidence type="ECO:0000313" key="10">
    <source>
        <dbReference type="Proteomes" id="UP000288096"/>
    </source>
</evidence>
<dbReference type="Proteomes" id="UP000288096">
    <property type="component" value="Unassembled WGS sequence"/>
</dbReference>
<dbReference type="GO" id="GO:0006396">
    <property type="term" value="P:RNA processing"/>
    <property type="evidence" value="ECO:0007669"/>
    <property type="project" value="UniProtKB-UniRule"/>
</dbReference>
<dbReference type="InterPro" id="IPR017770">
    <property type="entry name" value="RNA3'_term_phos_cyc_type_1"/>
</dbReference>
<dbReference type="SUPFAM" id="SSF52913">
    <property type="entry name" value="RNA 3'-terminal phosphate cyclase, RPTC, insert domain"/>
    <property type="match status" value="1"/>
</dbReference>
<comment type="function">
    <text evidence="5">Catalyzes the conversion of 3'-phosphate to a 2',3'-cyclic phosphodiester at the end of RNA. The mechanism of action of the enzyme occurs in 3 steps: (A) adenylation of the enzyme by ATP; (B) transfer of adenylate to an RNA-N3'P to produce RNA-N3'PP5'A; (C) and attack of the adjacent 2'-hydroxyl on the 3'-phosphorus in the diester linkage to produce the cyclic end product. The biological role of this enzyme is unknown but it is likely to function in some aspects of cellular RNA processing.</text>
</comment>
<dbReference type="Gene3D" id="3.30.360.20">
    <property type="entry name" value="RNA 3'-terminal phosphate cyclase, insert domain"/>
    <property type="match status" value="1"/>
</dbReference>
<dbReference type="NCBIfam" id="TIGR03399">
    <property type="entry name" value="RNA_3prim_cycl"/>
    <property type="match status" value="1"/>
</dbReference>